<evidence type="ECO:0008006" key="3">
    <source>
        <dbReference type="Google" id="ProtNLM"/>
    </source>
</evidence>
<comment type="caution">
    <text evidence="1">The sequence shown here is derived from an EMBL/GenBank/DDBJ whole genome shotgun (WGS) entry which is preliminary data.</text>
</comment>
<keyword evidence="2" id="KW-1185">Reference proteome</keyword>
<accession>A0A5D6V2N7</accession>
<name>A0A5D6V2N7_9BACT</name>
<dbReference type="AlphaFoldDB" id="A0A5D6V2N7"/>
<proteinExistence type="predicted"/>
<reference evidence="1 2" key="1">
    <citation type="submission" date="2019-08" db="EMBL/GenBank/DDBJ databases">
        <authorList>
            <person name="Seo M.-J."/>
        </authorList>
    </citation>
    <scope>NUCLEOTIDE SEQUENCE [LARGE SCALE GENOMIC DNA]</scope>
    <source>
        <strain evidence="1 2">KIGAM108</strain>
    </source>
</reference>
<evidence type="ECO:0000313" key="2">
    <source>
        <dbReference type="Proteomes" id="UP000322791"/>
    </source>
</evidence>
<dbReference type="EMBL" id="VTHL01000010">
    <property type="protein sequence ID" value="TYZ09298.1"/>
    <property type="molecule type" value="Genomic_DNA"/>
</dbReference>
<evidence type="ECO:0000313" key="1">
    <source>
        <dbReference type="EMBL" id="TYZ09298.1"/>
    </source>
</evidence>
<protein>
    <recommendedName>
        <fullName evidence="3">Lipocalin-like domain-containing protein</fullName>
    </recommendedName>
</protein>
<sequence>MGWISEHIQDAGYGGFLAFLLLSGCQAAEELPRPLTKADYLIGKDWALASVQVDPGFERGPDIITDLLPYYEACRRDNSWRFEATGQFCFDEGASRCTAYDPQRIAGQWALTTDERKLVLTVHDDNVVLNLGAVTSQRLQLLSTLREDGEVYTVTETYLPR</sequence>
<organism evidence="1 2">
    <name type="scientific">Hymenobacter lutimineralis</name>
    <dbReference type="NCBI Taxonomy" id="2606448"/>
    <lineage>
        <taxon>Bacteria</taxon>
        <taxon>Pseudomonadati</taxon>
        <taxon>Bacteroidota</taxon>
        <taxon>Cytophagia</taxon>
        <taxon>Cytophagales</taxon>
        <taxon>Hymenobacteraceae</taxon>
        <taxon>Hymenobacter</taxon>
    </lineage>
</organism>
<dbReference type="Proteomes" id="UP000322791">
    <property type="component" value="Unassembled WGS sequence"/>
</dbReference>
<gene>
    <name evidence="1" type="ORF">FY528_11175</name>
</gene>
<dbReference type="RefSeq" id="WP_149071093.1">
    <property type="nucleotide sequence ID" value="NZ_VTHL01000010.1"/>
</dbReference>